<feature type="binding site" evidence="15">
    <location>
        <position position="839"/>
    </location>
    <ligand>
        <name>Mg(2+)</name>
        <dbReference type="ChEBI" id="CHEBI:18420"/>
    </ligand>
</feature>
<comment type="cofactor">
    <cofactor evidence="15">
        <name>Mg(2+)</name>
        <dbReference type="ChEBI" id="CHEBI:18420"/>
    </cofactor>
</comment>
<feature type="transmembrane region" description="Helical" evidence="16">
    <location>
        <begin position="68"/>
        <end position="85"/>
    </location>
</feature>
<feature type="transmembrane region" description="Helical" evidence="16">
    <location>
        <begin position="290"/>
        <end position="313"/>
    </location>
</feature>
<feature type="binding site" evidence="15">
    <location>
        <position position="402"/>
    </location>
    <ligand>
        <name>Mg(2+)</name>
        <dbReference type="ChEBI" id="CHEBI:18420"/>
    </ligand>
</feature>
<evidence type="ECO:0000256" key="16">
    <source>
        <dbReference type="RuleBase" id="RU362033"/>
    </source>
</evidence>
<feature type="binding site" evidence="14">
    <location>
        <position position="537"/>
    </location>
    <ligand>
        <name>ATP</name>
        <dbReference type="ChEBI" id="CHEBI:30616"/>
    </ligand>
</feature>
<dbReference type="InterPro" id="IPR044492">
    <property type="entry name" value="P_typ_ATPase_HD_dom"/>
</dbReference>
<dbReference type="PANTHER" id="PTHR24092">
    <property type="entry name" value="PROBABLE PHOSPHOLIPID-TRANSPORTING ATPASE"/>
    <property type="match status" value="1"/>
</dbReference>
<feature type="binding site" evidence="14">
    <location>
        <position position="812"/>
    </location>
    <ligand>
        <name>ATP</name>
        <dbReference type="ChEBI" id="CHEBI:30616"/>
    </ligand>
</feature>
<feature type="binding site" evidence="14">
    <location>
        <position position="606"/>
    </location>
    <ligand>
        <name>ATP</name>
        <dbReference type="ChEBI" id="CHEBI:30616"/>
    </ligand>
</feature>
<name>A0A078A7P2_STYLE</name>
<evidence type="ECO:0000256" key="13">
    <source>
        <dbReference type="PIRSR" id="PIRSR606539-1"/>
    </source>
</evidence>
<evidence type="ECO:0000256" key="3">
    <source>
        <dbReference type="ARBA" id="ARBA00008109"/>
    </source>
</evidence>
<keyword evidence="9 16" id="KW-1278">Translocase</keyword>
<evidence type="ECO:0000256" key="8">
    <source>
        <dbReference type="ARBA" id="ARBA00022842"/>
    </source>
</evidence>
<feature type="binding site" evidence="14">
    <location>
        <position position="404"/>
    </location>
    <ligand>
        <name>ATP</name>
        <dbReference type="ChEBI" id="CHEBI:30616"/>
    </ligand>
</feature>
<feature type="domain" description="P-type ATPase A" evidence="17">
    <location>
        <begin position="125"/>
        <end position="188"/>
    </location>
</feature>
<feature type="domain" description="P-type ATPase N-terminal" evidence="18">
    <location>
        <begin position="28"/>
        <end position="94"/>
    </location>
</feature>
<feature type="binding site" evidence="15">
    <location>
        <position position="843"/>
    </location>
    <ligand>
        <name>Mg(2+)</name>
        <dbReference type="ChEBI" id="CHEBI:18420"/>
    </ligand>
</feature>
<dbReference type="SFLD" id="SFLDF00027">
    <property type="entry name" value="p-type_atpase"/>
    <property type="match status" value="1"/>
</dbReference>
<dbReference type="SUPFAM" id="SSF81665">
    <property type="entry name" value="Calcium ATPase, transmembrane domain M"/>
    <property type="match status" value="1"/>
</dbReference>
<keyword evidence="6 14" id="KW-0547">Nucleotide-binding</keyword>
<dbReference type="FunFam" id="3.40.50.1000:FF:000084">
    <property type="entry name" value="Phospholipid-transporting ATPase"/>
    <property type="match status" value="1"/>
</dbReference>
<dbReference type="SUPFAM" id="SSF81660">
    <property type="entry name" value="Metal cation-transporting ATPase, ATP-binding domain N"/>
    <property type="match status" value="1"/>
</dbReference>
<feature type="transmembrane region" description="Helical" evidence="16">
    <location>
        <begin position="333"/>
        <end position="356"/>
    </location>
</feature>
<reference evidence="20 21" key="1">
    <citation type="submission" date="2014-06" db="EMBL/GenBank/DDBJ databases">
        <authorList>
            <person name="Swart Estienne"/>
        </authorList>
    </citation>
    <scope>NUCLEOTIDE SEQUENCE [LARGE SCALE GENOMIC DNA]</scope>
    <source>
        <strain evidence="20 21">130c</strain>
    </source>
</reference>
<feature type="active site" description="4-aspartylphosphate intermediate" evidence="13">
    <location>
        <position position="402"/>
    </location>
</feature>
<dbReference type="OMA" id="XPFLSYQ"/>
<protein>
    <recommendedName>
        <fullName evidence="16">Phospholipid-transporting ATPase</fullName>
        <ecNumber evidence="16">7.6.2.1</ecNumber>
    </recommendedName>
</protein>
<dbReference type="InterPro" id="IPR018303">
    <property type="entry name" value="ATPase_P-typ_P_site"/>
</dbReference>
<feature type="transmembrane region" description="Helical" evidence="16">
    <location>
        <begin position="1049"/>
        <end position="1069"/>
    </location>
</feature>
<dbReference type="InterPro" id="IPR032630">
    <property type="entry name" value="P_typ_ATPase_c"/>
</dbReference>
<keyword evidence="5 15" id="KW-0479">Metal-binding</keyword>
<keyword evidence="21" id="KW-1185">Reference proteome</keyword>
<evidence type="ECO:0000256" key="4">
    <source>
        <dbReference type="ARBA" id="ARBA00022692"/>
    </source>
</evidence>
<dbReference type="FunCoup" id="A0A078A7P2">
    <property type="interactions" value="5"/>
</dbReference>
<dbReference type="GO" id="GO:0000287">
    <property type="term" value="F:magnesium ion binding"/>
    <property type="evidence" value="ECO:0007669"/>
    <property type="project" value="UniProtKB-UniRule"/>
</dbReference>
<dbReference type="Pfam" id="PF16212">
    <property type="entry name" value="PhoLip_ATPase_C"/>
    <property type="match status" value="1"/>
</dbReference>
<feature type="transmembrane region" description="Helical" evidence="16">
    <location>
        <begin position="929"/>
        <end position="949"/>
    </location>
</feature>
<dbReference type="GO" id="GO:0005886">
    <property type="term" value="C:plasma membrane"/>
    <property type="evidence" value="ECO:0007669"/>
    <property type="project" value="TreeGrafter"/>
</dbReference>
<feature type="binding site" evidence="14">
    <location>
        <position position="642"/>
    </location>
    <ligand>
        <name>ATP</name>
        <dbReference type="ChEBI" id="CHEBI:30616"/>
    </ligand>
</feature>
<feature type="binding site" evidence="14">
    <location>
        <position position="818"/>
    </location>
    <ligand>
        <name>ATP</name>
        <dbReference type="ChEBI" id="CHEBI:30616"/>
    </ligand>
</feature>
<evidence type="ECO:0000259" key="19">
    <source>
        <dbReference type="Pfam" id="PF16212"/>
    </source>
</evidence>
<keyword evidence="4 16" id="KW-0812">Transmembrane</keyword>
<dbReference type="GO" id="GO:0016887">
    <property type="term" value="F:ATP hydrolysis activity"/>
    <property type="evidence" value="ECO:0007669"/>
    <property type="project" value="InterPro"/>
</dbReference>
<dbReference type="EC" id="7.6.2.1" evidence="16"/>
<comment type="similarity">
    <text evidence="3 16">Belongs to the cation transport ATPase (P-type) (TC 3.A.3) family. Type IV subfamily.</text>
</comment>
<keyword evidence="10 16" id="KW-1133">Transmembrane helix</keyword>
<evidence type="ECO:0000259" key="18">
    <source>
        <dbReference type="Pfam" id="PF16209"/>
    </source>
</evidence>
<dbReference type="InParanoid" id="A0A078A7P2"/>
<feature type="transmembrane region" description="Helical" evidence="16">
    <location>
        <begin position="1089"/>
        <end position="1108"/>
    </location>
</feature>
<proteinExistence type="inferred from homology"/>
<evidence type="ECO:0000256" key="2">
    <source>
        <dbReference type="ARBA" id="ARBA00004308"/>
    </source>
</evidence>
<evidence type="ECO:0000256" key="12">
    <source>
        <dbReference type="ARBA" id="ARBA00034036"/>
    </source>
</evidence>
<evidence type="ECO:0000256" key="14">
    <source>
        <dbReference type="PIRSR" id="PIRSR606539-2"/>
    </source>
</evidence>
<evidence type="ECO:0000256" key="5">
    <source>
        <dbReference type="ARBA" id="ARBA00022723"/>
    </source>
</evidence>
<feature type="binding site" evidence="15">
    <location>
        <position position="404"/>
    </location>
    <ligand>
        <name>Mg(2+)</name>
        <dbReference type="ChEBI" id="CHEBI:18420"/>
    </ligand>
</feature>
<evidence type="ECO:0000259" key="17">
    <source>
        <dbReference type="Pfam" id="PF00122"/>
    </source>
</evidence>
<evidence type="ECO:0000256" key="15">
    <source>
        <dbReference type="PIRSR" id="PIRSR606539-3"/>
    </source>
</evidence>
<keyword evidence="11 16" id="KW-0472">Membrane</keyword>
<feature type="transmembrane region" description="Helical" evidence="16">
    <location>
        <begin position="896"/>
        <end position="917"/>
    </location>
</feature>
<feature type="binding site" evidence="14">
    <location>
        <position position="722"/>
    </location>
    <ligand>
        <name>ATP</name>
        <dbReference type="ChEBI" id="CHEBI:30616"/>
    </ligand>
</feature>
<dbReference type="GO" id="GO:0140326">
    <property type="term" value="F:ATPase-coupled intramembrane lipid transporter activity"/>
    <property type="evidence" value="ECO:0007669"/>
    <property type="project" value="UniProtKB-EC"/>
</dbReference>
<dbReference type="PROSITE" id="PS00154">
    <property type="entry name" value="ATPASE_E1_E2"/>
    <property type="match status" value="1"/>
</dbReference>
<dbReference type="GO" id="GO:0045332">
    <property type="term" value="P:phospholipid translocation"/>
    <property type="evidence" value="ECO:0007669"/>
    <property type="project" value="TreeGrafter"/>
</dbReference>
<dbReference type="NCBIfam" id="TIGR01494">
    <property type="entry name" value="ATPase_P-type"/>
    <property type="match status" value="1"/>
</dbReference>
<dbReference type="PANTHER" id="PTHR24092:SF150">
    <property type="entry name" value="PHOSPHOLIPID-TRANSPORTING ATPASE"/>
    <property type="match status" value="1"/>
</dbReference>
<dbReference type="Proteomes" id="UP000039865">
    <property type="component" value="Unassembled WGS sequence"/>
</dbReference>
<feature type="binding site" evidence="14">
    <location>
        <position position="402"/>
    </location>
    <ligand>
        <name>ATP</name>
        <dbReference type="ChEBI" id="CHEBI:30616"/>
    </ligand>
</feature>
<dbReference type="InterPro" id="IPR032631">
    <property type="entry name" value="P-type_ATPase_N"/>
</dbReference>
<feature type="binding site" evidence="14">
    <location>
        <position position="843"/>
    </location>
    <ligand>
        <name>ATP</name>
        <dbReference type="ChEBI" id="CHEBI:30616"/>
    </ligand>
</feature>
<keyword evidence="8 15" id="KW-0460">Magnesium</keyword>
<evidence type="ECO:0000313" key="21">
    <source>
        <dbReference type="Proteomes" id="UP000039865"/>
    </source>
</evidence>
<dbReference type="NCBIfam" id="TIGR01652">
    <property type="entry name" value="ATPase-Plipid"/>
    <property type="match status" value="1"/>
</dbReference>
<dbReference type="OrthoDB" id="377733at2759"/>
<feature type="transmembrane region" description="Helical" evidence="16">
    <location>
        <begin position="91"/>
        <end position="110"/>
    </location>
</feature>
<accession>A0A078A7P2</accession>
<feature type="transmembrane region" description="Helical" evidence="16">
    <location>
        <begin position="984"/>
        <end position="1006"/>
    </location>
</feature>
<dbReference type="Pfam" id="PF16209">
    <property type="entry name" value="PhoLip_ATPase_N"/>
    <property type="match status" value="1"/>
</dbReference>
<feature type="binding site" evidence="14">
    <location>
        <position position="723"/>
    </location>
    <ligand>
        <name>ATP</name>
        <dbReference type="ChEBI" id="CHEBI:30616"/>
    </ligand>
</feature>
<dbReference type="InterPro" id="IPR008250">
    <property type="entry name" value="ATPase_P-typ_transduc_dom_A_sf"/>
</dbReference>
<feature type="binding site" evidence="14">
    <location>
        <position position="842"/>
    </location>
    <ligand>
        <name>ATP</name>
        <dbReference type="ChEBI" id="CHEBI:30616"/>
    </ligand>
</feature>
<feature type="domain" description="P-type ATPase C-terminal" evidence="19">
    <location>
        <begin position="865"/>
        <end position="1116"/>
    </location>
</feature>
<evidence type="ECO:0000256" key="1">
    <source>
        <dbReference type="ARBA" id="ARBA00004141"/>
    </source>
</evidence>
<sequence>MSEDNKPSSKVKDAKSVYGQQSPDTRTIYLNDSIRNVQFNYKSNYIRTTKYTKWSYFPLCLFQQFKRFANIYFFIIAVVQSISIISPLNPVTAIAPLVFVVAVSMVREAIEDYIRYRSDRETNSQVVYTLRDGKFQELRSDQIEVGDLVYIKEGDMFPADLIILASSNEGVGFIQTSSLDGEKNLKKRSRPKGIERYILNTFETDRILFVGECVSENPNTELYQYTGKITICDEVFSLNANQLLLKGSSLKNTDWVLAFVLYTGNDTKLMMNSQAATFKQSKIEKRMNRLVLYIVIVQIILCCILAIIGSFWYRNEDDKAYYLTFEYNVGTNGVISFFSYFLLLNTLLPISLIVSLEVVKVIQAFFIVNDVKIYCAERDRFAKVSSTSIIEELGQINYIFSDKTGTLTRNVMEFKLMHVGGDLYGNPADLEVVKPGDATSHALQRQVTSTDTKSGIEYAFKCDKLQQLLAGDKKQDYEQDYWVKSQNGKVQQHFTTQKQLVSEFIKVLALAHECVPEFVTKDDGTKIVFYQGPSPDEVTLVDFAKNQGYFFKYTSDTEIKLDVTINGSDKEVVYPVYRKMEFNSDRKRMSIILKDPSDGLIKMYTKGADSIIKSRLDTNQIDKVSLGETEDFLNKASLKGLRTLLMAMKVIDEEEYIEFQKKISEAEKDVMQRDKMLAGIYDEFERGLVLLGGTAVEDRLQDNVPETINDLQEAGIKIWMLTGDKLETAENIGYSCKLLKNDMTVWKMSTLEDVQAVCSDERVILNNQMLIEQKKRGLLVEAQALNIILANFNFKKNFVKIAKSCEAVICCRVSPRQKADVVRIIKDDDDQAITLAIGDGANDVSMILEAHIGVGLYGNEGMRAVQSGDFALGEFQFLWRLLLVHGRWCYLRNAELILYFFYKNLVFTIPQFMFAYLNGFSGQTFYDDYYITCYNMIFTALPLMAKAVWEQDINPQTDGVDLNPFLPKLYYVGQKSTIFTWGNYFIFVINGLAHSVIVFVIPYYVYSFAIITKNGTNADMWIFSVTSFSCVIFIVTLKLMVFMRYYSKWNFVAIFLLSLTIYYAFIWIANLFSVTYTYQTMLPLHKAPHYFLTVFLCCGTCFIVDLFITGFKFNFLTTPTDYLRTIVNSGKKIGDHKKEFDKIFAKIKTYYVGEDMKREQELEQRREEIAKLLEKQDLSKNPFKVKPEQMNNNH</sequence>
<dbReference type="InterPro" id="IPR036412">
    <property type="entry name" value="HAD-like_sf"/>
</dbReference>
<dbReference type="Gene3D" id="2.70.150.10">
    <property type="entry name" value="Calcium-transporting ATPase, cytoplasmic transduction domain A"/>
    <property type="match status" value="1"/>
</dbReference>
<dbReference type="InterPro" id="IPR023214">
    <property type="entry name" value="HAD_sf"/>
</dbReference>
<feature type="binding site" evidence="14">
    <location>
        <position position="724"/>
    </location>
    <ligand>
        <name>ATP</name>
        <dbReference type="ChEBI" id="CHEBI:30616"/>
    </ligand>
</feature>
<gene>
    <name evidence="20" type="primary">Contig12631.g634</name>
    <name evidence="20" type="ORF">STYLEM_7251</name>
</gene>
<dbReference type="Gene3D" id="3.40.50.1000">
    <property type="entry name" value="HAD superfamily/HAD-like"/>
    <property type="match status" value="1"/>
</dbReference>
<dbReference type="InterPro" id="IPR001757">
    <property type="entry name" value="P_typ_ATPase"/>
</dbReference>
<dbReference type="InterPro" id="IPR006539">
    <property type="entry name" value="P-type_ATPase_IV"/>
</dbReference>
<dbReference type="AlphaFoldDB" id="A0A078A7P2"/>
<dbReference type="SUPFAM" id="SSF81653">
    <property type="entry name" value="Calcium ATPase, transduction domain A"/>
    <property type="match status" value="1"/>
</dbReference>
<evidence type="ECO:0000256" key="10">
    <source>
        <dbReference type="ARBA" id="ARBA00022989"/>
    </source>
</evidence>
<dbReference type="InterPro" id="IPR023299">
    <property type="entry name" value="ATPase_P-typ_cyto_dom_N"/>
</dbReference>
<dbReference type="PRINTS" id="PR00119">
    <property type="entry name" value="CATATPASE"/>
</dbReference>
<dbReference type="InterPro" id="IPR023298">
    <property type="entry name" value="ATPase_P-typ_TM_dom_sf"/>
</dbReference>
<organism evidence="20 21">
    <name type="scientific">Stylonychia lemnae</name>
    <name type="common">Ciliate</name>
    <dbReference type="NCBI Taxonomy" id="5949"/>
    <lineage>
        <taxon>Eukaryota</taxon>
        <taxon>Sar</taxon>
        <taxon>Alveolata</taxon>
        <taxon>Ciliophora</taxon>
        <taxon>Intramacronucleata</taxon>
        <taxon>Spirotrichea</taxon>
        <taxon>Stichotrichia</taxon>
        <taxon>Sporadotrichida</taxon>
        <taxon>Oxytrichidae</taxon>
        <taxon>Stylonychinae</taxon>
        <taxon>Stylonychia</taxon>
    </lineage>
</organism>
<dbReference type="Pfam" id="PF00122">
    <property type="entry name" value="E1-E2_ATPase"/>
    <property type="match status" value="1"/>
</dbReference>
<feature type="binding site" evidence="14">
    <location>
        <position position="582"/>
    </location>
    <ligand>
        <name>ATP</name>
        <dbReference type="ChEBI" id="CHEBI:30616"/>
    </ligand>
</feature>
<dbReference type="Pfam" id="PF13246">
    <property type="entry name" value="Cation_ATPase"/>
    <property type="match status" value="1"/>
</dbReference>
<dbReference type="Gene3D" id="3.40.1110.10">
    <property type="entry name" value="Calcium-transporting ATPase, cytoplasmic domain N"/>
    <property type="match status" value="1"/>
</dbReference>
<feature type="binding site" evidence="14">
    <location>
        <position position="403"/>
    </location>
    <ligand>
        <name>ATP</name>
        <dbReference type="ChEBI" id="CHEBI:30616"/>
    </ligand>
</feature>
<evidence type="ECO:0000256" key="9">
    <source>
        <dbReference type="ARBA" id="ARBA00022967"/>
    </source>
</evidence>
<comment type="subcellular location">
    <subcellularLocation>
        <location evidence="2">Endomembrane system</location>
    </subcellularLocation>
    <subcellularLocation>
        <location evidence="1 16">Membrane</location>
        <topology evidence="1 16">Multi-pass membrane protein</topology>
    </subcellularLocation>
</comment>
<evidence type="ECO:0000256" key="6">
    <source>
        <dbReference type="ARBA" id="ARBA00022741"/>
    </source>
</evidence>
<feature type="transmembrane region" description="Helical" evidence="16">
    <location>
        <begin position="1018"/>
        <end position="1037"/>
    </location>
</feature>
<dbReference type="EMBL" id="CCKQ01006941">
    <property type="protein sequence ID" value="CDW78275.1"/>
    <property type="molecule type" value="Genomic_DNA"/>
</dbReference>
<dbReference type="InterPro" id="IPR059000">
    <property type="entry name" value="ATPase_P-type_domA"/>
</dbReference>
<dbReference type="SUPFAM" id="SSF56784">
    <property type="entry name" value="HAD-like"/>
    <property type="match status" value="1"/>
</dbReference>
<evidence type="ECO:0000313" key="20">
    <source>
        <dbReference type="EMBL" id="CDW78275.1"/>
    </source>
</evidence>
<evidence type="ECO:0000256" key="7">
    <source>
        <dbReference type="ARBA" id="ARBA00022840"/>
    </source>
</evidence>
<dbReference type="SFLD" id="SFLDG00002">
    <property type="entry name" value="C1.7:_P-type_atpase_like"/>
    <property type="match status" value="1"/>
</dbReference>
<keyword evidence="7 14" id="KW-0067">ATP-binding</keyword>
<evidence type="ECO:0000256" key="11">
    <source>
        <dbReference type="ARBA" id="ARBA00023136"/>
    </source>
</evidence>
<dbReference type="GO" id="GO:0005524">
    <property type="term" value="F:ATP binding"/>
    <property type="evidence" value="ECO:0007669"/>
    <property type="project" value="UniProtKB-UniRule"/>
</dbReference>
<dbReference type="SFLD" id="SFLDS00003">
    <property type="entry name" value="Haloacid_Dehalogenase"/>
    <property type="match status" value="1"/>
</dbReference>
<comment type="catalytic activity">
    <reaction evidence="12 16">
        <text>ATP + H2O + phospholipidSide 1 = ADP + phosphate + phospholipidSide 2.</text>
        <dbReference type="EC" id="7.6.2.1"/>
    </reaction>
</comment>